<evidence type="ECO:0000313" key="5">
    <source>
        <dbReference type="Proteomes" id="UP001274896"/>
    </source>
</evidence>
<dbReference type="InterPro" id="IPR000477">
    <property type="entry name" value="RT_dom"/>
</dbReference>
<dbReference type="Pfam" id="PF00078">
    <property type="entry name" value="RVT_1"/>
    <property type="match status" value="1"/>
</dbReference>
<gene>
    <name evidence="4" type="ORF">QTP70_022210</name>
</gene>
<proteinExistence type="inferred from homology"/>
<dbReference type="InterPro" id="IPR053134">
    <property type="entry name" value="RNA-dir_DNA_polymerase"/>
</dbReference>
<accession>A0AAE0QEB5</accession>
<dbReference type="Proteomes" id="UP001274896">
    <property type="component" value="Unassembled WGS sequence"/>
</dbReference>
<dbReference type="GO" id="GO:0004523">
    <property type="term" value="F:RNA-DNA hybrid ribonuclease activity"/>
    <property type="evidence" value="ECO:0007669"/>
    <property type="project" value="UniProtKB-EC"/>
</dbReference>
<comment type="caution">
    <text evidence="4">The sequence shown here is derived from an EMBL/GenBank/DDBJ whole genome shotgun (WGS) entry which is preliminary data.</text>
</comment>
<dbReference type="SUPFAM" id="SSF56672">
    <property type="entry name" value="DNA/RNA polymerases"/>
    <property type="match status" value="1"/>
</dbReference>
<feature type="domain" description="Reverse transcriptase" evidence="3">
    <location>
        <begin position="144"/>
        <end position="308"/>
    </location>
</feature>
<sequence>ARATPELPAADYAIKFRTLAVQSGWNDTALLAVFREGLHLALQAEMACPNTNSTLSDCISTAVCLDNLRHLHYVSTRPRLQYRRTNRGLRSHRGSHQTHATQEGVSLRGVILLRRTRSPGVPMPRKTIEISENKAMDDYIKEALAAGHIRPSTSPAAAGFFFMGKKDGGLRPCINYSGLNAITVRYSYPLPLVPAALEQLQGASIFIKLDLLRAYDLVRIREGGEWKTAFHTTRGHYEYLVMPYGLTSVPAVFQSLINEIFKDLLNHFVIAYIDDILIYCSSLKEHIQHVRTVLTRLKEYKLYIKLEK</sequence>
<evidence type="ECO:0000259" key="3">
    <source>
        <dbReference type="PROSITE" id="PS50878"/>
    </source>
</evidence>
<dbReference type="AlphaFoldDB" id="A0AAE0QEB5"/>
<organism evidence="4 5">
    <name type="scientific">Hemibagrus guttatus</name>
    <dbReference type="NCBI Taxonomy" id="175788"/>
    <lineage>
        <taxon>Eukaryota</taxon>
        <taxon>Metazoa</taxon>
        <taxon>Chordata</taxon>
        <taxon>Craniata</taxon>
        <taxon>Vertebrata</taxon>
        <taxon>Euteleostomi</taxon>
        <taxon>Actinopterygii</taxon>
        <taxon>Neopterygii</taxon>
        <taxon>Teleostei</taxon>
        <taxon>Ostariophysi</taxon>
        <taxon>Siluriformes</taxon>
        <taxon>Bagridae</taxon>
        <taxon>Hemibagrus</taxon>
    </lineage>
</organism>
<protein>
    <recommendedName>
        <fullName evidence="2">ribonuclease H</fullName>
        <ecNumber evidence="2">3.1.26.4</ecNumber>
    </recommendedName>
</protein>
<dbReference type="PANTHER" id="PTHR24559:SF440">
    <property type="entry name" value="RIBONUCLEASE H"/>
    <property type="match status" value="1"/>
</dbReference>
<keyword evidence="5" id="KW-1185">Reference proteome</keyword>
<dbReference type="EC" id="3.1.26.4" evidence="2"/>
<dbReference type="PANTHER" id="PTHR24559">
    <property type="entry name" value="TRANSPOSON TY3-I GAG-POL POLYPROTEIN"/>
    <property type="match status" value="1"/>
</dbReference>
<name>A0AAE0QEB5_9TELE</name>
<feature type="non-terminal residue" evidence="4">
    <location>
        <position position="1"/>
    </location>
</feature>
<evidence type="ECO:0000313" key="4">
    <source>
        <dbReference type="EMBL" id="KAK3519218.1"/>
    </source>
</evidence>
<evidence type="ECO:0000256" key="1">
    <source>
        <dbReference type="ARBA" id="ARBA00010879"/>
    </source>
</evidence>
<dbReference type="InterPro" id="IPR043128">
    <property type="entry name" value="Rev_trsase/Diguanyl_cyclase"/>
</dbReference>
<comment type="similarity">
    <text evidence="1">Belongs to the beta type-B retroviral polymerase family. HERV class-II K(HML-2) pol subfamily.</text>
</comment>
<dbReference type="InterPro" id="IPR043502">
    <property type="entry name" value="DNA/RNA_pol_sf"/>
</dbReference>
<dbReference type="CDD" id="cd01647">
    <property type="entry name" value="RT_LTR"/>
    <property type="match status" value="1"/>
</dbReference>
<dbReference type="Gene3D" id="3.10.10.10">
    <property type="entry name" value="HIV Type 1 Reverse Transcriptase, subunit A, domain 1"/>
    <property type="match status" value="1"/>
</dbReference>
<dbReference type="Gene3D" id="3.30.70.270">
    <property type="match status" value="1"/>
</dbReference>
<evidence type="ECO:0000256" key="2">
    <source>
        <dbReference type="ARBA" id="ARBA00012180"/>
    </source>
</evidence>
<dbReference type="PROSITE" id="PS50878">
    <property type="entry name" value="RT_POL"/>
    <property type="match status" value="1"/>
</dbReference>
<reference evidence="4" key="1">
    <citation type="submission" date="2023-06" db="EMBL/GenBank/DDBJ databases">
        <title>Male Hemibagrus guttatus genome.</title>
        <authorList>
            <person name="Bian C."/>
        </authorList>
    </citation>
    <scope>NUCLEOTIDE SEQUENCE</scope>
    <source>
        <strain evidence="4">Male_cb2023</strain>
        <tissue evidence="4">Muscle</tissue>
    </source>
</reference>
<dbReference type="EMBL" id="JAUCMX010000017">
    <property type="protein sequence ID" value="KAK3519218.1"/>
    <property type="molecule type" value="Genomic_DNA"/>
</dbReference>